<evidence type="ECO:0000256" key="1">
    <source>
        <dbReference type="SAM" id="SignalP"/>
    </source>
</evidence>
<evidence type="ECO:0000313" key="3">
    <source>
        <dbReference type="EMBL" id="GEN24502.1"/>
    </source>
</evidence>
<feature type="signal peptide" evidence="1">
    <location>
        <begin position="1"/>
        <end position="30"/>
    </location>
</feature>
<proteinExistence type="predicted"/>
<feature type="chain" id="PRO_5012116277" evidence="1">
    <location>
        <begin position="31"/>
        <end position="270"/>
    </location>
</feature>
<accession>A0A1M7JRR8</accession>
<keyword evidence="6" id="KW-1185">Reference proteome</keyword>
<feature type="domain" description="3-keto-alpha-glucoside-1,2-lyase/3-keto-2-hydroxy-glucal hydratase" evidence="2">
    <location>
        <begin position="68"/>
        <end position="260"/>
    </location>
</feature>
<dbReference type="RefSeq" id="WP_073436299.1">
    <property type="nucleotide sequence ID" value="NZ_BJXU01000094.1"/>
</dbReference>
<dbReference type="STRING" id="44933.SAMN05660971_03285"/>
<sequence length="270" mass="29544">MNARVISSTRYSAWCLGGLLVAVSGGMAVAETTDVSQEERERQAALTEVWEPVPEMVDAPADGVPSDAVVLFDGEDLDGWQSEQGGAAEWHVEDGAMTVSRGSGGIQTREEFCDVQLHVEWRAPADTAGYEGQDRGNSGIFLQQRYEVQVLDSWQNPTYPNGQAASIYKQYIPLVNASREPGEWQSYDIIYTAPQFDDSGSLTSPAYATVLHNGVLVQNHVEIQGTTEWIGAPEYEAHGCAPIFLQDHDADVSYRNIWVRPLGGEFATEG</sequence>
<name>A0A1M7JRR8_9GAMM</name>
<dbReference type="Gene3D" id="2.60.120.560">
    <property type="entry name" value="Exo-inulinase, domain 1"/>
    <property type="match status" value="1"/>
</dbReference>
<protein>
    <submittedName>
        <fullName evidence="3">Large, multifunctional secreted protein</fullName>
    </submittedName>
</protein>
<dbReference type="OrthoDB" id="176168at2"/>
<gene>
    <name evidence="3" type="ORF">HCU01_24510</name>
    <name evidence="4" type="ORF">SAMN05660971_03285</name>
</gene>
<evidence type="ECO:0000259" key="2">
    <source>
        <dbReference type="Pfam" id="PF06439"/>
    </source>
</evidence>
<dbReference type="GO" id="GO:0016787">
    <property type="term" value="F:hydrolase activity"/>
    <property type="evidence" value="ECO:0007669"/>
    <property type="project" value="InterPro"/>
</dbReference>
<evidence type="ECO:0000313" key="4">
    <source>
        <dbReference type="EMBL" id="SHM55732.1"/>
    </source>
</evidence>
<evidence type="ECO:0000313" key="5">
    <source>
        <dbReference type="Proteomes" id="UP000184123"/>
    </source>
</evidence>
<reference evidence="4 5" key="1">
    <citation type="submission" date="2016-11" db="EMBL/GenBank/DDBJ databases">
        <authorList>
            <person name="Jaros S."/>
            <person name="Januszkiewicz K."/>
            <person name="Wedrychowicz H."/>
        </authorList>
    </citation>
    <scope>NUCLEOTIDE SEQUENCE [LARGE SCALE GENOMIC DNA]</scope>
    <source>
        <strain evidence="4 5">DSM 4740</strain>
    </source>
</reference>
<reference evidence="3 6" key="2">
    <citation type="submission" date="2019-07" db="EMBL/GenBank/DDBJ databases">
        <title>Whole genome shotgun sequence of Halomonas cupida NBRC 102219.</title>
        <authorList>
            <person name="Hosoyama A."/>
            <person name="Uohara A."/>
            <person name="Ohji S."/>
            <person name="Ichikawa N."/>
        </authorList>
    </citation>
    <scope>NUCLEOTIDE SEQUENCE [LARGE SCALE GENOMIC DNA]</scope>
    <source>
        <strain evidence="3 6">NBRC 102219</strain>
    </source>
</reference>
<organism evidence="4 5">
    <name type="scientific">Halomonas cupida</name>
    <dbReference type="NCBI Taxonomy" id="44933"/>
    <lineage>
        <taxon>Bacteria</taxon>
        <taxon>Pseudomonadati</taxon>
        <taxon>Pseudomonadota</taxon>
        <taxon>Gammaproteobacteria</taxon>
        <taxon>Oceanospirillales</taxon>
        <taxon>Halomonadaceae</taxon>
        <taxon>Halomonas</taxon>
    </lineage>
</organism>
<dbReference type="AlphaFoldDB" id="A0A1M7JRR8"/>
<dbReference type="Proteomes" id="UP000184123">
    <property type="component" value="Unassembled WGS sequence"/>
</dbReference>
<keyword evidence="1" id="KW-0732">Signal</keyword>
<dbReference type="Proteomes" id="UP000321726">
    <property type="component" value="Unassembled WGS sequence"/>
</dbReference>
<evidence type="ECO:0000313" key="6">
    <source>
        <dbReference type="Proteomes" id="UP000321726"/>
    </source>
</evidence>
<dbReference type="InterPro" id="IPR010496">
    <property type="entry name" value="AL/BT2_dom"/>
</dbReference>
<dbReference type="EMBL" id="FRCA01000009">
    <property type="protein sequence ID" value="SHM55732.1"/>
    <property type="molecule type" value="Genomic_DNA"/>
</dbReference>
<dbReference type="Pfam" id="PF06439">
    <property type="entry name" value="3keto-disac_hyd"/>
    <property type="match status" value="1"/>
</dbReference>
<dbReference type="EMBL" id="BJXU01000094">
    <property type="protein sequence ID" value="GEN24502.1"/>
    <property type="molecule type" value="Genomic_DNA"/>
</dbReference>